<name>A0A4R4YVS1_9ACTN</name>
<dbReference type="EMBL" id="SMKQ01000031">
    <property type="protein sequence ID" value="TDD49525.1"/>
    <property type="molecule type" value="Genomic_DNA"/>
</dbReference>
<evidence type="ECO:0000313" key="2">
    <source>
        <dbReference type="EMBL" id="TDD49525.1"/>
    </source>
</evidence>
<dbReference type="RefSeq" id="WP_132612309.1">
    <property type="nucleotide sequence ID" value="NZ_SMKQ01000031.1"/>
</dbReference>
<evidence type="ECO:0000256" key="1">
    <source>
        <dbReference type="SAM" id="MobiDB-lite"/>
    </source>
</evidence>
<feature type="region of interest" description="Disordered" evidence="1">
    <location>
        <begin position="31"/>
        <end position="54"/>
    </location>
</feature>
<evidence type="ECO:0000313" key="3">
    <source>
        <dbReference type="Proteomes" id="UP000295302"/>
    </source>
</evidence>
<dbReference type="Proteomes" id="UP000295302">
    <property type="component" value="Unassembled WGS sequence"/>
</dbReference>
<reference evidence="2 3" key="1">
    <citation type="submission" date="2019-03" db="EMBL/GenBank/DDBJ databases">
        <title>Draft genome sequences of novel Actinobacteria.</title>
        <authorList>
            <person name="Sahin N."/>
            <person name="Ay H."/>
            <person name="Saygin H."/>
        </authorList>
    </citation>
    <scope>NUCLEOTIDE SEQUENCE [LARGE SCALE GENOMIC DNA]</scope>
    <source>
        <strain evidence="2 3">CH32</strain>
    </source>
</reference>
<organism evidence="2 3">
    <name type="scientific">Nonomuraea terrae</name>
    <dbReference type="NCBI Taxonomy" id="2530383"/>
    <lineage>
        <taxon>Bacteria</taxon>
        <taxon>Bacillati</taxon>
        <taxon>Actinomycetota</taxon>
        <taxon>Actinomycetes</taxon>
        <taxon>Streptosporangiales</taxon>
        <taxon>Streptosporangiaceae</taxon>
        <taxon>Nonomuraea</taxon>
    </lineage>
</organism>
<proteinExistence type="predicted"/>
<feature type="region of interest" description="Disordered" evidence="1">
    <location>
        <begin position="148"/>
        <end position="181"/>
    </location>
</feature>
<dbReference type="AlphaFoldDB" id="A0A4R4YVS1"/>
<feature type="compositionally biased region" description="Basic and acidic residues" evidence="1">
    <location>
        <begin position="148"/>
        <end position="165"/>
    </location>
</feature>
<keyword evidence="3" id="KW-1185">Reference proteome</keyword>
<sequence>MTTNIGTQQEYPKAPWWAAIWAAFMSSFKRPRREGGGTPDPLPQASEVESMPDAAPQAIEKNAAEESMAEIKAALQRIEDALLRLPAPAPTTSAQHHVGEILLTFVEAGRWNQLWAHQLLEDPKGNAEEHVPGAILLARTVLKHHDVPRKGPAEALKKWAGRGEADPAVQDPGQPPSPSPA</sequence>
<protein>
    <submittedName>
        <fullName evidence="2">Uncharacterized protein</fullName>
    </submittedName>
</protein>
<accession>A0A4R4YVS1</accession>
<gene>
    <name evidence="2" type="ORF">E1286_13595</name>
</gene>
<comment type="caution">
    <text evidence="2">The sequence shown here is derived from an EMBL/GenBank/DDBJ whole genome shotgun (WGS) entry which is preliminary data.</text>
</comment>